<feature type="domain" description="HD" evidence="1">
    <location>
        <begin position="39"/>
        <end position="141"/>
    </location>
</feature>
<dbReference type="SUPFAM" id="SSF109604">
    <property type="entry name" value="HD-domain/PDEase-like"/>
    <property type="match status" value="1"/>
</dbReference>
<dbReference type="InterPro" id="IPR006675">
    <property type="entry name" value="HDIG_dom"/>
</dbReference>
<dbReference type="NCBIfam" id="TIGR00277">
    <property type="entry name" value="HDIG"/>
    <property type="match status" value="1"/>
</dbReference>
<dbReference type="AlphaFoldDB" id="A0AAE4AMF5"/>
<dbReference type="Proteomes" id="UP001241537">
    <property type="component" value="Unassembled WGS sequence"/>
</dbReference>
<dbReference type="EMBL" id="JAUSTO010000011">
    <property type="protein sequence ID" value="MDQ0153071.1"/>
    <property type="molecule type" value="Genomic_DNA"/>
</dbReference>
<dbReference type="InterPro" id="IPR003607">
    <property type="entry name" value="HD/PDEase_dom"/>
</dbReference>
<reference evidence="2" key="1">
    <citation type="submission" date="2023-07" db="EMBL/GenBank/DDBJ databases">
        <title>Genomic Encyclopedia of Type Strains, Phase IV (KMG-IV): sequencing the most valuable type-strain genomes for metagenomic binning, comparative biology and taxonomic classification.</title>
        <authorList>
            <person name="Goeker M."/>
        </authorList>
    </citation>
    <scope>NUCLEOTIDE SEQUENCE</scope>
    <source>
        <strain evidence="2">DSM 19659</strain>
    </source>
</reference>
<dbReference type="CDD" id="cd00077">
    <property type="entry name" value="HDc"/>
    <property type="match status" value="1"/>
</dbReference>
<accession>A0AAE4AMF5</accession>
<keyword evidence="3" id="KW-1185">Reference proteome</keyword>
<dbReference type="Pfam" id="PF01966">
    <property type="entry name" value="HD"/>
    <property type="match status" value="1"/>
</dbReference>
<protein>
    <recommendedName>
        <fullName evidence="1">HD domain-containing protein</fullName>
    </recommendedName>
</protein>
<gene>
    <name evidence="2" type="ORF">J2S20_001778</name>
</gene>
<name>A0AAE4AMF5_9FIRM</name>
<evidence type="ECO:0000259" key="1">
    <source>
        <dbReference type="Pfam" id="PF01966"/>
    </source>
</evidence>
<proteinExistence type="predicted"/>
<sequence>MNEDYRNYVLENAPAARQILESEDFRRLLDFPRHVYTNTYDHCLRVAVCMIWLSEKTGVDVESAVKIGLLHDLCYVNYYQKNDHPGLYCFYHPEEAADNAGRLFGLTQEEDRAIRAHMFPLSLHLPTSRLAFTLIMADKLVASYEVLSGFSAMRRRLKAMAEKRILKTA</sequence>
<dbReference type="RefSeq" id="WP_170065411.1">
    <property type="nucleotide sequence ID" value="NZ_JAUSTO010000011.1"/>
</dbReference>
<dbReference type="Gene3D" id="1.10.3210.10">
    <property type="entry name" value="Hypothetical protein af1432"/>
    <property type="match status" value="1"/>
</dbReference>
<evidence type="ECO:0000313" key="2">
    <source>
        <dbReference type="EMBL" id="MDQ0153071.1"/>
    </source>
</evidence>
<evidence type="ECO:0000313" key="3">
    <source>
        <dbReference type="Proteomes" id="UP001241537"/>
    </source>
</evidence>
<dbReference type="InterPro" id="IPR006674">
    <property type="entry name" value="HD_domain"/>
</dbReference>
<organism evidence="2 3">
    <name type="scientific">Moryella indoligenes</name>
    <dbReference type="NCBI Taxonomy" id="371674"/>
    <lineage>
        <taxon>Bacteria</taxon>
        <taxon>Bacillati</taxon>
        <taxon>Bacillota</taxon>
        <taxon>Clostridia</taxon>
        <taxon>Lachnospirales</taxon>
        <taxon>Lachnospiraceae</taxon>
        <taxon>Moryella</taxon>
    </lineage>
</organism>
<comment type="caution">
    <text evidence="2">The sequence shown here is derived from an EMBL/GenBank/DDBJ whole genome shotgun (WGS) entry which is preliminary data.</text>
</comment>